<dbReference type="PRINTS" id="PR00105">
    <property type="entry name" value="C5METTRFRASE"/>
</dbReference>
<feature type="active site" evidence="7">
    <location>
        <position position="77"/>
    </location>
</feature>
<dbReference type="GO" id="GO:0032259">
    <property type="term" value="P:methylation"/>
    <property type="evidence" value="ECO:0007669"/>
    <property type="project" value="UniProtKB-KW"/>
</dbReference>
<accession>A0ABT4VPH8</accession>
<dbReference type="PANTHER" id="PTHR10629:SF52">
    <property type="entry name" value="DNA (CYTOSINE-5)-METHYLTRANSFERASE 1"/>
    <property type="match status" value="1"/>
</dbReference>
<dbReference type="InterPro" id="IPR050390">
    <property type="entry name" value="C5-Methyltransferase"/>
</dbReference>
<dbReference type="Pfam" id="PF00145">
    <property type="entry name" value="DNA_methylase"/>
    <property type="match status" value="1"/>
</dbReference>
<dbReference type="InterPro" id="IPR001525">
    <property type="entry name" value="C5_MeTfrase"/>
</dbReference>
<comment type="catalytic activity">
    <reaction evidence="6">
        <text>a 2'-deoxycytidine in DNA + S-adenosyl-L-methionine = a 5-methyl-2'-deoxycytidine in DNA + S-adenosyl-L-homocysteine + H(+)</text>
        <dbReference type="Rhea" id="RHEA:13681"/>
        <dbReference type="Rhea" id="RHEA-COMP:11369"/>
        <dbReference type="Rhea" id="RHEA-COMP:11370"/>
        <dbReference type="ChEBI" id="CHEBI:15378"/>
        <dbReference type="ChEBI" id="CHEBI:57856"/>
        <dbReference type="ChEBI" id="CHEBI:59789"/>
        <dbReference type="ChEBI" id="CHEBI:85452"/>
        <dbReference type="ChEBI" id="CHEBI:85454"/>
        <dbReference type="EC" id="2.1.1.37"/>
    </reaction>
</comment>
<dbReference type="SUPFAM" id="SSF53335">
    <property type="entry name" value="S-adenosyl-L-methionine-dependent methyltransferases"/>
    <property type="match status" value="1"/>
</dbReference>
<dbReference type="EC" id="2.1.1.37" evidence="1"/>
<evidence type="ECO:0000256" key="1">
    <source>
        <dbReference type="ARBA" id="ARBA00011975"/>
    </source>
</evidence>
<keyword evidence="4 7" id="KW-0949">S-adenosyl-L-methionine</keyword>
<organism evidence="8 9">
    <name type="scientific">Hoeflea poritis</name>
    <dbReference type="NCBI Taxonomy" id="2993659"/>
    <lineage>
        <taxon>Bacteria</taxon>
        <taxon>Pseudomonadati</taxon>
        <taxon>Pseudomonadota</taxon>
        <taxon>Alphaproteobacteria</taxon>
        <taxon>Hyphomicrobiales</taxon>
        <taxon>Rhizobiaceae</taxon>
        <taxon>Hoeflea</taxon>
    </lineage>
</organism>
<gene>
    <name evidence="8" type="ORF">OOZ53_11200</name>
</gene>
<dbReference type="EMBL" id="JAPJZH010000006">
    <property type="protein sequence ID" value="MDA4845918.1"/>
    <property type="molecule type" value="Genomic_DNA"/>
</dbReference>
<evidence type="ECO:0000256" key="6">
    <source>
        <dbReference type="ARBA" id="ARBA00047422"/>
    </source>
</evidence>
<evidence type="ECO:0000313" key="9">
    <source>
        <dbReference type="Proteomes" id="UP001148313"/>
    </source>
</evidence>
<comment type="caution">
    <text evidence="8">The sequence shown here is derived from an EMBL/GenBank/DDBJ whole genome shotgun (WGS) entry which is preliminary data.</text>
</comment>
<protein>
    <recommendedName>
        <fullName evidence="1">DNA (cytosine-5-)-methyltransferase</fullName>
        <ecNumber evidence="1">2.1.1.37</ecNumber>
    </recommendedName>
</protein>
<name>A0ABT4VPH8_9HYPH</name>
<dbReference type="Gene3D" id="3.40.50.150">
    <property type="entry name" value="Vaccinia Virus protein VP39"/>
    <property type="match status" value="1"/>
</dbReference>
<keyword evidence="9" id="KW-1185">Reference proteome</keyword>
<keyword evidence="3 7" id="KW-0808">Transferase</keyword>
<dbReference type="InterPro" id="IPR029063">
    <property type="entry name" value="SAM-dependent_MTases_sf"/>
</dbReference>
<keyword evidence="5" id="KW-0680">Restriction system</keyword>
<comment type="similarity">
    <text evidence="7">Belongs to the class I-like SAM-binding methyltransferase superfamily. C5-methyltransferase family.</text>
</comment>
<evidence type="ECO:0000256" key="3">
    <source>
        <dbReference type="ARBA" id="ARBA00022679"/>
    </source>
</evidence>
<evidence type="ECO:0000256" key="2">
    <source>
        <dbReference type="ARBA" id="ARBA00022603"/>
    </source>
</evidence>
<dbReference type="RefSeq" id="WP_271089625.1">
    <property type="nucleotide sequence ID" value="NZ_JAPJZH010000006.1"/>
</dbReference>
<dbReference type="GO" id="GO:0008168">
    <property type="term" value="F:methyltransferase activity"/>
    <property type="evidence" value="ECO:0007669"/>
    <property type="project" value="UniProtKB-KW"/>
</dbReference>
<reference evidence="8" key="1">
    <citation type="submission" date="2022-11" db="EMBL/GenBank/DDBJ databases">
        <title>Hoeflea poritis sp. nov., isolated from scleractinian coral Porites lutea.</title>
        <authorList>
            <person name="Zhang G."/>
            <person name="Wei Q."/>
            <person name="Cai L."/>
        </authorList>
    </citation>
    <scope>NUCLEOTIDE SEQUENCE</scope>
    <source>
        <strain evidence="8">E7-10</strain>
    </source>
</reference>
<evidence type="ECO:0000256" key="7">
    <source>
        <dbReference type="PROSITE-ProRule" id="PRU01016"/>
    </source>
</evidence>
<proteinExistence type="inferred from homology"/>
<dbReference type="Gene3D" id="3.90.120.10">
    <property type="entry name" value="DNA Methylase, subunit A, domain 2"/>
    <property type="match status" value="1"/>
</dbReference>
<evidence type="ECO:0000256" key="5">
    <source>
        <dbReference type="ARBA" id="ARBA00022747"/>
    </source>
</evidence>
<dbReference type="PANTHER" id="PTHR10629">
    <property type="entry name" value="CYTOSINE-SPECIFIC METHYLTRANSFERASE"/>
    <property type="match status" value="1"/>
</dbReference>
<evidence type="ECO:0000313" key="8">
    <source>
        <dbReference type="EMBL" id="MDA4845918.1"/>
    </source>
</evidence>
<sequence>MGLIVDLFAGGGGASLGIEMALGRSPDVAINHDPIAIAMHKANHPDTEHFCNDIWAVDPLDVRPGEPVDLLWASPDCKHFSKAKGGKPKERNIRDLAWVVVDWAEKRKPDVIAVENVEEFRTWGPLYEDGTPIKELSGQTFDDWVKRLKKAGYRVAWRESRAFSYGAPTIRKRLAIIASRLAQPVFPKATHGDPKTRDVQAGKLLEWRTAAEDVIDWTIICPSIFDTKEQIWEKHGLRAVRPLAHNTGARTARGIKRYVLDALEPYIVTLTHGARTESVSEPLRTVTGANRGEKAVAVPSIARFNSGATGSPVDEPVPTVTANSFVKRPGGAAPLGVVSPVLVPRYLEKPGHDPRVRSVELPAATVTAGGHAPGSLMTAVLAYAQQGGGIRSATDPAHTITASTKDQNQVIAPHLMTMRNAAKPFQGAGEPTHTVTAGGAGLACIAASLVQTGYGERKGQAPRSLDPEKPLGTVVAGGVKHALVTALMASVAHGDSGGRRAYPVTEPHNTVTNSQDRALVVPTLVGCGGRATQSRPRNGEEPLATVTSKADVCLASAFLVQNNTGVTGHDARKPLSTIVGKGCTQGIVAAHMLSLKGSSRRASAADDPARAVCAGGGQSALVTGALVKYYGTAPAGHAVDEPLHTATDRARFGFAELALEAPPFGPEHEARAREVAEFLRSHGVWNGGEFVTVEIQGVTFVIADIGLRMLTPRELFNAQGFPRTYKIDQDDDGNRFTKSDQIGRAGNSVSPQWAAAHVAANCPHLVTEEYLAEAA</sequence>
<dbReference type="Proteomes" id="UP001148313">
    <property type="component" value="Unassembled WGS sequence"/>
</dbReference>
<dbReference type="PROSITE" id="PS51679">
    <property type="entry name" value="SAM_MT_C5"/>
    <property type="match status" value="1"/>
</dbReference>
<evidence type="ECO:0000256" key="4">
    <source>
        <dbReference type="ARBA" id="ARBA00022691"/>
    </source>
</evidence>
<keyword evidence="2 7" id="KW-0489">Methyltransferase</keyword>